<evidence type="ECO:0008006" key="4">
    <source>
        <dbReference type="Google" id="ProtNLM"/>
    </source>
</evidence>
<organism evidence="2 3">
    <name type="scientific">Ilyodon furcidens</name>
    <name type="common">goldbreast splitfin</name>
    <dbReference type="NCBI Taxonomy" id="33524"/>
    <lineage>
        <taxon>Eukaryota</taxon>
        <taxon>Metazoa</taxon>
        <taxon>Chordata</taxon>
        <taxon>Craniata</taxon>
        <taxon>Vertebrata</taxon>
        <taxon>Euteleostomi</taxon>
        <taxon>Actinopterygii</taxon>
        <taxon>Neopterygii</taxon>
        <taxon>Teleostei</taxon>
        <taxon>Neoteleostei</taxon>
        <taxon>Acanthomorphata</taxon>
        <taxon>Ovalentaria</taxon>
        <taxon>Atherinomorphae</taxon>
        <taxon>Cyprinodontiformes</taxon>
        <taxon>Goodeidae</taxon>
        <taxon>Ilyodon</taxon>
    </lineage>
</organism>
<evidence type="ECO:0000313" key="2">
    <source>
        <dbReference type="EMBL" id="MEQ2238418.1"/>
    </source>
</evidence>
<reference evidence="2 3" key="1">
    <citation type="submission" date="2021-06" db="EMBL/GenBank/DDBJ databases">
        <authorList>
            <person name="Palmer J.M."/>
        </authorList>
    </citation>
    <scope>NUCLEOTIDE SEQUENCE [LARGE SCALE GENOMIC DNA]</scope>
    <source>
        <strain evidence="3">if_2019</strain>
        <tissue evidence="2">Muscle</tissue>
    </source>
</reference>
<feature type="region of interest" description="Disordered" evidence="1">
    <location>
        <begin position="184"/>
        <end position="214"/>
    </location>
</feature>
<sequence>MLYCFFPLHVFVAQKHIRTGRAVLMAIIERNSGLVTIQVPKNTTVTARIDLCDVVPCVGHDSWLQNADVYICVLAFGKWGLNPCLDWTYVYWNSNPKGYVNPNYNYIPQGLQQRISLIRDRSTQQADNTRYNPLVITVREMWKNPWPTVKHADLNELVLILGADVFGKDPQGLFRIQFVDQPKPPDESLDISGVNTSPSPTTPPQASESESESEKIYCQVRFWTYNEFLLP</sequence>
<proteinExistence type="predicted"/>
<gene>
    <name evidence="2" type="ORF">ILYODFUR_032907</name>
</gene>
<dbReference type="Proteomes" id="UP001482620">
    <property type="component" value="Unassembled WGS sequence"/>
</dbReference>
<comment type="caution">
    <text evidence="2">The sequence shown here is derived from an EMBL/GenBank/DDBJ whole genome shotgun (WGS) entry which is preliminary data.</text>
</comment>
<name>A0ABV0U3H9_9TELE</name>
<accession>A0ABV0U3H9</accession>
<protein>
    <recommendedName>
        <fullName evidence="4">Capsid protein</fullName>
    </recommendedName>
</protein>
<keyword evidence="3" id="KW-1185">Reference proteome</keyword>
<evidence type="ECO:0000256" key="1">
    <source>
        <dbReference type="SAM" id="MobiDB-lite"/>
    </source>
</evidence>
<feature type="compositionally biased region" description="Low complexity" evidence="1">
    <location>
        <begin position="196"/>
        <end position="208"/>
    </location>
</feature>
<dbReference type="EMBL" id="JAHRIQ010051814">
    <property type="protein sequence ID" value="MEQ2238418.1"/>
    <property type="molecule type" value="Genomic_DNA"/>
</dbReference>
<evidence type="ECO:0000313" key="3">
    <source>
        <dbReference type="Proteomes" id="UP001482620"/>
    </source>
</evidence>